<dbReference type="InterPro" id="IPR057027">
    <property type="entry name" value="TPR_mt"/>
</dbReference>
<keyword evidence="4" id="KW-0472">Membrane</keyword>
<feature type="repeat" description="PPR" evidence="3">
    <location>
        <begin position="391"/>
        <end position="425"/>
    </location>
</feature>
<evidence type="ECO:0000256" key="1">
    <source>
        <dbReference type="ARBA" id="ARBA00007626"/>
    </source>
</evidence>
<dbReference type="PANTHER" id="PTHR47934">
    <property type="entry name" value="PENTATRICOPEPTIDE REPEAT-CONTAINING PROTEIN PET309, MITOCHONDRIAL"/>
    <property type="match status" value="1"/>
</dbReference>
<keyword evidence="4" id="KW-0812">Transmembrane</keyword>
<keyword evidence="4" id="KW-1133">Transmembrane helix</keyword>
<feature type="repeat" description="PPR" evidence="3">
    <location>
        <begin position="666"/>
        <end position="700"/>
    </location>
</feature>
<protein>
    <recommendedName>
        <fullName evidence="5">Pentatricopeptide repeat-containing protein-mitochondrial domain-containing protein</fullName>
    </recommendedName>
</protein>
<keyword evidence="7" id="KW-1185">Reference proteome</keyword>
<evidence type="ECO:0000256" key="2">
    <source>
        <dbReference type="ARBA" id="ARBA00022737"/>
    </source>
</evidence>
<evidence type="ECO:0000256" key="3">
    <source>
        <dbReference type="PROSITE-ProRule" id="PRU00708"/>
    </source>
</evidence>
<feature type="repeat" description="PPR" evidence="3">
    <location>
        <begin position="457"/>
        <end position="487"/>
    </location>
</feature>
<dbReference type="Proteomes" id="UP000823775">
    <property type="component" value="Unassembled WGS sequence"/>
</dbReference>
<keyword evidence="2" id="KW-0677">Repeat</keyword>
<dbReference type="SUPFAM" id="SSF48452">
    <property type="entry name" value="TPR-like"/>
    <property type="match status" value="1"/>
</dbReference>
<dbReference type="InterPro" id="IPR011990">
    <property type="entry name" value="TPR-like_helical_dom_sf"/>
</dbReference>
<evidence type="ECO:0000313" key="6">
    <source>
        <dbReference type="EMBL" id="MCD7449965.1"/>
    </source>
</evidence>
<comment type="caution">
    <text evidence="6">The sequence shown here is derived from an EMBL/GenBank/DDBJ whole genome shotgun (WGS) entry which is preliminary data.</text>
</comment>
<feature type="domain" description="Pentatricopeptide repeat-containing protein-mitochondrial" evidence="5">
    <location>
        <begin position="211"/>
        <end position="311"/>
    </location>
</feature>
<feature type="repeat" description="PPR" evidence="3">
    <location>
        <begin position="491"/>
        <end position="525"/>
    </location>
</feature>
<sequence>MAGILENLKLRDHYHMCGWCFLFWAIASLPGYSLLIKEFARRLINPSSVSHFTWNYGRSETNDYILGNFDTVFIEEVTTGEGATSMVIKLSTLKLPKKIPKWVCSKPSFSSLSGAYRIQITPETNQPSTSSSDFETEIQFLKNKLHPETLAGVLDSTADLDSSLKLFKWASLQKRFHHSADTYFQIILKLGMAGKVYEIEGFCNEMIKEKCPNYEHVLLALLDIFVRNSRLSEALRVLSCINLCSSKPSISVFNQLLDALVKEKKEFQDVLFVYKEIVKAGIGPNIDTLNYLIEALFAADRADAALDQYQRLDKKGCSPNGRTFQIIIGELVERGRVDEALVILDDMFRIQCEPDYSSFYTHIIPLFSDMNKLDIVRRLFIMMRASKFLPDSPTYGAMIKCLCENLLVDDAVKLVDEMVYSDVRPDDDVFMNILDGLCELNMLSEAKEFLNDKEVANVLPYNALLEAILNDGNFNMARDLFDEMFERNVIDHRSWNIMIRYLCDNKRLKDALKYLARMTVSSVSPDSSTYSALIIGNCRLGECEDALALFQQLRPTSGLIDLVSYAQLIECLCQKQKIQEAAKVFCFMSTKGCALQSTSFEKLMEGLCASGYTVRAIKLLPIAYYCGTLSSAAAYNSIMQGLFSLGRASDLFIVLSRMVVDGCTLDEETYCILIRSMISLGHIEKSALFLDLMLSQGLSPNSETLSKLLEYLVENNQVDMIFSSIDKLVSEFEVVDSAMYNMLINGLLKEGYKNKASFLLDLMLEKGWVPDASTHALLVGSSVEDETDTEKPSCDKFITQDTVGNILAEGLGKFE</sequence>
<feature type="repeat" description="PPR" evidence="3">
    <location>
        <begin position="736"/>
        <end position="770"/>
    </location>
</feature>
<dbReference type="EMBL" id="JACEIK010000112">
    <property type="protein sequence ID" value="MCD7449965.1"/>
    <property type="molecule type" value="Genomic_DNA"/>
</dbReference>
<proteinExistence type="inferred from homology"/>
<organism evidence="6 7">
    <name type="scientific">Datura stramonium</name>
    <name type="common">Jimsonweed</name>
    <name type="synonym">Common thornapple</name>
    <dbReference type="NCBI Taxonomy" id="4076"/>
    <lineage>
        <taxon>Eukaryota</taxon>
        <taxon>Viridiplantae</taxon>
        <taxon>Streptophyta</taxon>
        <taxon>Embryophyta</taxon>
        <taxon>Tracheophyta</taxon>
        <taxon>Spermatophyta</taxon>
        <taxon>Magnoliopsida</taxon>
        <taxon>eudicotyledons</taxon>
        <taxon>Gunneridae</taxon>
        <taxon>Pentapetalae</taxon>
        <taxon>asterids</taxon>
        <taxon>lamiids</taxon>
        <taxon>Solanales</taxon>
        <taxon>Solanaceae</taxon>
        <taxon>Solanoideae</taxon>
        <taxon>Datureae</taxon>
        <taxon>Datura</taxon>
    </lineage>
</organism>
<dbReference type="Pfam" id="PF13041">
    <property type="entry name" value="PPR_2"/>
    <property type="match status" value="2"/>
</dbReference>
<feature type="repeat" description="PPR" evidence="3">
    <location>
        <begin position="249"/>
        <end position="284"/>
    </location>
</feature>
<feature type="domain" description="Pentatricopeptide repeat-containing protein-mitochondrial" evidence="5">
    <location>
        <begin position="659"/>
        <end position="754"/>
    </location>
</feature>
<gene>
    <name evidence="6" type="ORF">HAX54_002682</name>
</gene>
<dbReference type="InterPro" id="IPR051114">
    <property type="entry name" value="Mito_RNA_Proc_CCM1"/>
</dbReference>
<dbReference type="NCBIfam" id="TIGR00756">
    <property type="entry name" value="PPR"/>
    <property type="match status" value="6"/>
</dbReference>
<evidence type="ECO:0000256" key="4">
    <source>
        <dbReference type="SAM" id="Phobius"/>
    </source>
</evidence>
<feature type="repeat" description="PPR" evidence="3">
    <location>
        <begin position="526"/>
        <end position="556"/>
    </location>
</feature>
<dbReference type="PROSITE" id="PS51375">
    <property type="entry name" value="PPR"/>
    <property type="match status" value="10"/>
</dbReference>
<dbReference type="Pfam" id="PF23276">
    <property type="entry name" value="TPR_24"/>
    <property type="match status" value="2"/>
</dbReference>
<reference evidence="6 7" key="1">
    <citation type="journal article" date="2021" name="BMC Genomics">
        <title>Datura genome reveals duplications of psychoactive alkaloid biosynthetic genes and high mutation rate following tissue culture.</title>
        <authorList>
            <person name="Rajewski A."/>
            <person name="Carter-House D."/>
            <person name="Stajich J."/>
            <person name="Litt A."/>
        </authorList>
    </citation>
    <scope>NUCLEOTIDE SEQUENCE [LARGE SCALE GENOMIC DNA]</scope>
    <source>
        <strain evidence="6">AR-01</strain>
    </source>
</reference>
<evidence type="ECO:0000313" key="7">
    <source>
        <dbReference type="Proteomes" id="UP000823775"/>
    </source>
</evidence>
<feature type="transmembrane region" description="Helical" evidence="4">
    <location>
        <begin position="16"/>
        <end position="35"/>
    </location>
</feature>
<accession>A0ABS8RT13</accession>
<name>A0ABS8RT13_DATST</name>
<dbReference type="Gene3D" id="1.25.40.10">
    <property type="entry name" value="Tetratricopeptide repeat domain"/>
    <property type="match status" value="7"/>
</dbReference>
<comment type="similarity">
    <text evidence="1">Belongs to the PPR family. P subfamily.</text>
</comment>
<dbReference type="Pfam" id="PF01535">
    <property type="entry name" value="PPR"/>
    <property type="match status" value="2"/>
</dbReference>
<dbReference type="InterPro" id="IPR002885">
    <property type="entry name" value="PPR_rpt"/>
</dbReference>
<feature type="repeat" description="PPR" evidence="3">
    <location>
        <begin position="320"/>
        <end position="354"/>
    </location>
</feature>
<evidence type="ECO:0000259" key="5">
    <source>
        <dbReference type="Pfam" id="PF23276"/>
    </source>
</evidence>
<feature type="repeat" description="PPR" evidence="3">
    <location>
        <begin position="561"/>
        <end position="595"/>
    </location>
</feature>
<feature type="repeat" description="PPR" evidence="3">
    <location>
        <begin position="285"/>
        <end position="319"/>
    </location>
</feature>
<dbReference type="PANTHER" id="PTHR47934:SF7">
    <property type="entry name" value="PENTATRICOPEPTIDE (PPR) REPEAT PROTEIN"/>
    <property type="match status" value="1"/>
</dbReference>